<dbReference type="Pfam" id="PF01990">
    <property type="entry name" value="ATP-synt_F"/>
    <property type="match status" value="1"/>
</dbReference>
<keyword evidence="3" id="KW-0406">Ion transport</keyword>
<dbReference type="AlphaFoldDB" id="A0A0S2W7W9"/>
<dbReference type="eggNOG" id="COG1436">
    <property type="taxonomic scope" value="Bacteria"/>
</dbReference>
<dbReference type="STRING" id="1297617.IB211_03054"/>
<dbReference type="Gene3D" id="3.40.50.10580">
    <property type="entry name" value="ATPase, V1 complex, subunit F"/>
    <property type="match status" value="1"/>
</dbReference>
<accession>A0A0S2W7W9</accession>
<dbReference type="Proteomes" id="UP000064844">
    <property type="component" value="Chromosome"/>
</dbReference>
<dbReference type="GO" id="GO:0016787">
    <property type="term" value="F:hydrolase activity"/>
    <property type="evidence" value="ECO:0007669"/>
    <property type="project" value="UniProtKB-KW"/>
</dbReference>
<keyword evidence="4" id="KW-0378">Hydrolase</keyword>
<dbReference type="SUPFAM" id="SSF159468">
    <property type="entry name" value="AtpF-like"/>
    <property type="match status" value="1"/>
</dbReference>
<sequence>MSNEKYRIAVLGDQASVLGFKALGLDVYPAETVEAAREILHRLAKSDTAIIYLTEQLAQGLEPEIARYKDNLTPAIILIPGKGGSLGIGMANVKKSVERAVGTDIL</sequence>
<dbReference type="NCBIfam" id="NF002384">
    <property type="entry name" value="PRK01395.1"/>
    <property type="match status" value="1"/>
</dbReference>
<name>A0A0S2W7W9_9FIRM</name>
<protein>
    <submittedName>
        <fullName evidence="4">V-type ATP synthase subunit F</fullName>
        <ecNumber evidence="4">3.6.3.14</ecNumber>
    </submittedName>
</protein>
<proteinExistence type="inferred from homology"/>
<reference evidence="5" key="2">
    <citation type="submission" date="2015-04" db="EMBL/GenBank/DDBJ databases">
        <title>A butyrogenic pathway from the amino acid lysine in a human gut commensal.</title>
        <authorList>
            <person name="de Vos W.M."/>
            <person name="Bui N.T.P."/>
            <person name="Plugge C.M."/>
            <person name="Ritari J."/>
        </authorList>
    </citation>
    <scope>NUCLEOTIDE SEQUENCE [LARGE SCALE GENOMIC DNA]</scope>
    <source>
        <strain evidence="5">AF211</strain>
    </source>
</reference>
<evidence type="ECO:0000313" key="4">
    <source>
        <dbReference type="EMBL" id="ALP95445.1"/>
    </source>
</evidence>
<dbReference type="EMBL" id="CP011307">
    <property type="protein sequence ID" value="ALP95445.1"/>
    <property type="molecule type" value="Genomic_DNA"/>
</dbReference>
<evidence type="ECO:0000256" key="2">
    <source>
        <dbReference type="ARBA" id="ARBA00022448"/>
    </source>
</evidence>
<reference evidence="4 5" key="1">
    <citation type="journal article" date="2015" name="Nat. Commun.">
        <title>Production of butyrate from lysine and the Amadori product fructoselysine by a human gut commensal.</title>
        <authorList>
            <person name="Bui T.P."/>
            <person name="Ritari J."/>
            <person name="Boeren S."/>
            <person name="de Waard P."/>
            <person name="Plugge C.M."/>
            <person name="de Vos W.M."/>
        </authorList>
    </citation>
    <scope>NUCLEOTIDE SEQUENCE [LARGE SCALE GENOMIC DNA]</scope>
    <source>
        <strain evidence="4 5">AF211</strain>
    </source>
</reference>
<dbReference type="InterPro" id="IPR036906">
    <property type="entry name" value="ATPase_V1_fsu_sf"/>
</dbReference>
<evidence type="ECO:0000256" key="3">
    <source>
        <dbReference type="ARBA" id="ARBA00023065"/>
    </source>
</evidence>
<gene>
    <name evidence="4" type="ORF">IB211_03054</name>
</gene>
<dbReference type="RefSeq" id="WP_058118503.1">
    <property type="nucleotide sequence ID" value="NZ_CP011307.1"/>
</dbReference>
<dbReference type="InterPro" id="IPR008218">
    <property type="entry name" value="ATPase_V1-cplx_f_g_su"/>
</dbReference>
<keyword evidence="2" id="KW-0813">Transport</keyword>
<dbReference type="KEGG" id="ibu:IB211_03054"/>
<dbReference type="PATRIC" id="fig|1297617.4.peg.3135"/>
<evidence type="ECO:0000256" key="1">
    <source>
        <dbReference type="ARBA" id="ARBA00010148"/>
    </source>
</evidence>
<evidence type="ECO:0000313" key="5">
    <source>
        <dbReference type="Proteomes" id="UP000064844"/>
    </source>
</evidence>
<comment type="similarity">
    <text evidence="1">Belongs to the V-ATPase F subunit family.</text>
</comment>
<dbReference type="EC" id="3.6.3.14" evidence="4"/>
<dbReference type="GO" id="GO:0046961">
    <property type="term" value="F:proton-transporting ATPase activity, rotational mechanism"/>
    <property type="evidence" value="ECO:0007669"/>
    <property type="project" value="InterPro"/>
</dbReference>
<organism evidence="4 5">
    <name type="scientific">Intestinimonas butyriciproducens</name>
    <dbReference type="NCBI Taxonomy" id="1297617"/>
    <lineage>
        <taxon>Bacteria</taxon>
        <taxon>Bacillati</taxon>
        <taxon>Bacillota</taxon>
        <taxon>Clostridia</taxon>
        <taxon>Eubacteriales</taxon>
        <taxon>Intestinimonas</taxon>
    </lineage>
</organism>
<keyword evidence="5" id="KW-1185">Reference proteome</keyword>